<keyword evidence="1" id="KW-0732">Signal</keyword>
<name>A0A1K1LFI2_9BACT</name>
<protein>
    <recommendedName>
        <fullName evidence="4">Lipoprotein</fullName>
    </recommendedName>
</protein>
<proteinExistence type="predicted"/>
<reference evidence="3" key="1">
    <citation type="submission" date="2016-10" db="EMBL/GenBank/DDBJ databases">
        <authorList>
            <person name="Wegmann U."/>
        </authorList>
    </citation>
    <scope>NUCLEOTIDE SEQUENCE [LARGE SCALE GENOMIC DNA]</scope>
</reference>
<evidence type="ECO:0000313" key="3">
    <source>
        <dbReference type="Proteomes" id="UP000186323"/>
    </source>
</evidence>
<evidence type="ECO:0000313" key="2">
    <source>
        <dbReference type="EMBL" id="SFV73473.1"/>
    </source>
</evidence>
<sequence>MTRLLPCLVLLLCCLAACAPRSLPDNAGHTPVAAPWTCATYLDSSENALTPVLMLDGWAAARTQQVRLGKAGTDALLDHLEAWCPTHRGDKLADVILAWRRRHPDRGRMLPAVSCAAWYAPAARPITGNEQQLALSLWLAGHALGRAGLEVPLQDQRRLDRIFALFDSGESPLHQYCRRDPGALVLHGLTAAGLEDAARPAGAAKADTLKNYK</sequence>
<accession>A0A1K1LFI2</accession>
<feature type="signal peptide" evidence="1">
    <location>
        <begin position="1"/>
        <end position="19"/>
    </location>
</feature>
<evidence type="ECO:0000256" key="1">
    <source>
        <dbReference type="SAM" id="SignalP"/>
    </source>
</evidence>
<dbReference type="RefSeq" id="WP_072335277.1">
    <property type="nucleotide sequence ID" value="NZ_JAXXLW010000001.1"/>
</dbReference>
<gene>
    <name evidence="2" type="ORF">DESPIGER_1637</name>
</gene>
<dbReference type="EMBL" id="LT630450">
    <property type="protein sequence ID" value="SFV73473.1"/>
    <property type="molecule type" value="Genomic_DNA"/>
</dbReference>
<dbReference type="KEGG" id="dpg:DESPIGER_1637"/>
<dbReference type="Proteomes" id="UP000186323">
    <property type="component" value="Chromosome I"/>
</dbReference>
<dbReference type="AlphaFoldDB" id="A0A1K1LFI2"/>
<feature type="chain" id="PRO_5012634109" description="Lipoprotein" evidence="1">
    <location>
        <begin position="20"/>
        <end position="213"/>
    </location>
</feature>
<dbReference type="OrthoDB" id="9885186at2"/>
<evidence type="ECO:0008006" key="4">
    <source>
        <dbReference type="Google" id="ProtNLM"/>
    </source>
</evidence>
<keyword evidence="3" id="KW-1185">Reference proteome</keyword>
<organism evidence="2 3">
    <name type="scientific">Desulfovibrio piger</name>
    <dbReference type="NCBI Taxonomy" id="901"/>
    <lineage>
        <taxon>Bacteria</taxon>
        <taxon>Pseudomonadati</taxon>
        <taxon>Thermodesulfobacteriota</taxon>
        <taxon>Desulfovibrionia</taxon>
        <taxon>Desulfovibrionales</taxon>
        <taxon>Desulfovibrionaceae</taxon>
        <taxon>Desulfovibrio</taxon>
    </lineage>
</organism>